<comment type="pathway">
    <text evidence="1">Lipid metabolism; fatty acid biosynthesis.</text>
</comment>
<protein>
    <recommendedName>
        <fullName evidence="3">enoyl-[acyl-carrier-protein] reductase (NADH)</fullName>
        <ecNumber evidence="3">1.3.1.9</ecNumber>
    </recommendedName>
</protein>
<reference evidence="11 12" key="1">
    <citation type="journal article" date="2010" name="J. Bacteriol.">
        <title>Complete genome sequence of "Candidatus Puniceispirillum marinum" IMCC1322, a representative of the SAR116 clade in the Alphaproteobacteria.</title>
        <authorList>
            <person name="Oh H.M."/>
            <person name="Kwon K.K."/>
            <person name="Kang I."/>
            <person name="Kang S.G."/>
            <person name="Lee J.H."/>
            <person name="Kim S.J."/>
            <person name="Cho J.C."/>
        </authorList>
    </citation>
    <scope>NUCLEOTIDE SEQUENCE [LARGE SCALE GENOMIC DNA]</scope>
    <source>
        <strain evidence="11 12">IMCC1322</strain>
    </source>
</reference>
<evidence type="ECO:0000256" key="3">
    <source>
        <dbReference type="ARBA" id="ARBA00012996"/>
    </source>
</evidence>
<dbReference type="UniPathway" id="UPA00094"/>
<dbReference type="eggNOG" id="COG0623">
    <property type="taxonomic scope" value="Bacteria"/>
</dbReference>
<comment type="similarity">
    <text evidence="2">Belongs to the short-chain dehydrogenases/reductases (SDR) family. FabI subfamily.</text>
</comment>
<comment type="catalytic activity">
    <reaction evidence="10">
        <text>a 2,3-saturated acyl-[ACP] + NAD(+) = a (2E)-enoyl-[ACP] + NADH + H(+)</text>
        <dbReference type="Rhea" id="RHEA:10240"/>
        <dbReference type="Rhea" id="RHEA-COMP:9925"/>
        <dbReference type="Rhea" id="RHEA-COMP:9926"/>
        <dbReference type="ChEBI" id="CHEBI:15378"/>
        <dbReference type="ChEBI" id="CHEBI:57540"/>
        <dbReference type="ChEBI" id="CHEBI:57945"/>
        <dbReference type="ChEBI" id="CHEBI:78784"/>
        <dbReference type="ChEBI" id="CHEBI:78785"/>
        <dbReference type="EC" id="1.3.1.9"/>
    </reaction>
</comment>
<keyword evidence="12" id="KW-1185">Reference proteome</keyword>
<evidence type="ECO:0000256" key="5">
    <source>
        <dbReference type="ARBA" id="ARBA00022832"/>
    </source>
</evidence>
<organism evidence="11 12">
    <name type="scientific">Puniceispirillum marinum (strain IMCC1322)</name>
    <dbReference type="NCBI Taxonomy" id="488538"/>
    <lineage>
        <taxon>Bacteria</taxon>
        <taxon>Pseudomonadati</taxon>
        <taxon>Pseudomonadota</taxon>
        <taxon>Alphaproteobacteria</taxon>
        <taxon>Candidatus Puniceispirillales</taxon>
        <taxon>Candidatus Puniceispirillaceae</taxon>
        <taxon>Candidatus Puniceispirillum</taxon>
    </lineage>
</organism>
<dbReference type="Proteomes" id="UP000007460">
    <property type="component" value="Chromosome"/>
</dbReference>
<evidence type="ECO:0000256" key="9">
    <source>
        <dbReference type="ARBA" id="ARBA00023160"/>
    </source>
</evidence>
<dbReference type="InterPro" id="IPR002347">
    <property type="entry name" value="SDR_fam"/>
</dbReference>
<keyword evidence="8" id="KW-0443">Lipid metabolism</keyword>
<keyword evidence="6 11" id="KW-0560">Oxidoreductase</keyword>
<proteinExistence type="inferred from homology"/>
<dbReference type="InterPro" id="IPR014358">
    <property type="entry name" value="Enoyl-ACP_Rdtase_NADH"/>
</dbReference>
<gene>
    <name evidence="11" type="ordered locus">SAR116_1574</name>
</gene>
<evidence type="ECO:0000313" key="12">
    <source>
        <dbReference type="Proteomes" id="UP000007460"/>
    </source>
</evidence>
<evidence type="ECO:0000256" key="1">
    <source>
        <dbReference type="ARBA" id="ARBA00005194"/>
    </source>
</evidence>
<keyword evidence="5" id="KW-0276">Fatty acid metabolism</keyword>
<dbReference type="FunFam" id="3.40.50.720:FF:000054">
    <property type="entry name" value="Enoyl-[acyl-carrier-protein] reductase [NADH]"/>
    <property type="match status" value="1"/>
</dbReference>
<accession>D5BU70</accession>
<dbReference type="SUPFAM" id="SSF51735">
    <property type="entry name" value="NAD(P)-binding Rossmann-fold domains"/>
    <property type="match status" value="1"/>
</dbReference>
<dbReference type="GO" id="GO:0004318">
    <property type="term" value="F:enoyl-[acyl-carrier-protein] reductase (NADH) activity"/>
    <property type="evidence" value="ECO:0007669"/>
    <property type="project" value="UniProtKB-EC"/>
</dbReference>
<dbReference type="PANTHER" id="PTHR43159">
    <property type="entry name" value="ENOYL-[ACYL-CARRIER-PROTEIN] REDUCTASE"/>
    <property type="match status" value="1"/>
</dbReference>
<dbReference type="Gene3D" id="3.40.50.720">
    <property type="entry name" value="NAD(P)-binding Rossmann-like Domain"/>
    <property type="match status" value="1"/>
</dbReference>
<dbReference type="Pfam" id="PF13561">
    <property type="entry name" value="adh_short_C2"/>
    <property type="match status" value="1"/>
</dbReference>
<name>D5BU70_PUNMI</name>
<keyword evidence="4" id="KW-0444">Lipid biosynthesis</keyword>
<evidence type="ECO:0000256" key="10">
    <source>
        <dbReference type="ARBA" id="ARBA00048572"/>
    </source>
</evidence>
<dbReference type="InterPro" id="IPR036291">
    <property type="entry name" value="NAD(P)-bd_dom_sf"/>
</dbReference>
<dbReference type="GO" id="GO:0006633">
    <property type="term" value="P:fatty acid biosynthetic process"/>
    <property type="evidence" value="ECO:0007669"/>
    <property type="project" value="UniProtKB-UniPathway"/>
</dbReference>
<evidence type="ECO:0000313" key="11">
    <source>
        <dbReference type="EMBL" id="ADE39817.1"/>
    </source>
</evidence>
<dbReference type="KEGG" id="apb:SAR116_1574"/>
<evidence type="ECO:0000256" key="2">
    <source>
        <dbReference type="ARBA" id="ARBA00009233"/>
    </source>
</evidence>
<dbReference type="Gene3D" id="1.10.8.400">
    <property type="entry name" value="Enoyl acyl carrier protein reductase"/>
    <property type="match status" value="1"/>
</dbReference>
<dbReference type="PRINTS" id="PR00081">
    <property type="entry name" value="GDHRDH"/>
</dbReference>
<evidence type="ECO:0000256" key="8">
    <source>
        <dbReference type="ARBA" id="ARBA00023098"/>
    </source>
</evidence>
<dbReference type="EMBL" id="CP001751">
    <property type="protein sequence ID" value="ADE39817.1"/>
    <property type="molecule type" value="Genomic_DNA"/>
</dbReference>
<evidence type="ECO:0000256" key="7">
    <source>
        <dbReference type="ARBA" id="ARBA00023027"/>
    </source>
</evidence>
<dbReference type="STRING" id="488538.SAR116_1574"/>
<dbReference type="CDD" id="cd05372">
    <property type="entry name" value="ENR_SDR"/>
    <property type="match status" value="1"/>
</dbReference>
<sequence length="326" mass="35087">MALSPPRLISIILIRRLGIFRYRQPAWIMLISRWPCRIHSALAALTRPWPCGKFDMSDTADTAMMAPGSLLAGKRGLIMGVANERSIAWGIAAAAANQGAELAFSYQMEGFGKRLRPLAESIGSDLLLECDVAHEGAVASCFESLSKTWSSIDFVIHALAFSDKNELKGRYMDTSRQNFADTMMVSAFSFTEAAQAARHMMPSGGSLVTLSYIGAQRITPNYNVMGVAKAALESSVRYLAVDLGGQNIRVNGLSAGPMKTLAGAAITGARHIYRHSEENAPLGRNPDIHEVGRSGLYLVSDLSSGVTGEIHYVDGGFNHVGVPPEV</sequence>
<keyword evidence="9" id="KW-0275">Fatty acid biosynthesis</keyword>
<dbReference type="HOGENOM" id="CLU_010194_10_1_5"/>
<evidence type="ECO:0000256" key="6">
    <source>
        <dbReference type="ARBA" id="ARBA00023002"/>
    </source>
</evidence>
<keyword evidence="7" id="KW-0520">NAD</keyword>
<dbReference type="EC" id="1.3.1.9" evidence="3"/>
<dbReference type="AlphaFoldDB" id="D5BU70"/>
<evidence type="ECO:0000256" key="4">
    <source>
        <dbReference type="ARBA" id="ARBA00022516"/>
    </source>
</evidence>
<dbReference type="PANTHER" id="PTHR43159:SF2">
    <property type="entry name" value="ENOYL-[ACYL-CARRIER-PROTEIN] REDUCTASE [NADH], CHLOROPLASTIC"/>
    <property type="match status" value="1"/>
</dbReference>